<dbReference type="EMBL" id="JAHFXS010005183">
    <property type="protein sequence ID" value="KAG9942025.1"/>
    <property type="molecule type" value="Genomic_DNA"/>
</dbReference>
<proteinExistence type="predicted"/>
<dbReference type="Proteomes" id="UP000729357">
    <property type="component" value="Unassembled WGS sequence"/>
</dbReference>
<reference evidence="2" key="1">
    <citation type="journal article" date="2021" name="J Fungi (Basel)">
        <title>Virulence traits and population genomics of the black yeast Aureobasidium melanogenum.</title>
        <authorList>
            <person name="Cernosa A."/>
            <person name="Sun X."/>
            <person name="Gostincar C."/>
            <person name="Fang C."/>
            <person name="Gunde-Cimerman N."/>
            <person name="Song Z."/>
        </authorList>
    </citation>
    <scope>NUCLEOTIDE SEQUENCE</scope>
    <source>
        <strain evidence="2">EXF-9298</strain>
    </source>
</reference>
<protein>
    <recommendedName>
        <fullName evidence="1">Replication factor-A protein 1 N-terminal domain-containing protein</fullName>
    </recommendedName>
</protein>
<evidence type="ECO:0000259" key="1">
    <source>
        <dbReference type="Pfam" id="PF04057"/>
    </source>
</evidence>
<gene>
    <name evidence="3" type="ORF">KCU98_g17884</name>
    <name evidence="2" type="ORF">KCU98_g18828</name>
</gene>
<evidence type="ECO:0000313" key="3">
    <source>
        <dbReference type="EMBL" id="KAG9953145.1"/>
    </source>
</evidence>
<dbReference type="GO" id="GO:0006260">
    <property type="term" value="P:DNA replication"/>
    <property type="evidence" value="ECO:0007669"/>
    <property type="project" value="InterPro"/>
</dbReference>
<dbReference type="Pfam" id="PF04057">
    <property type="entry name" value="Rep-A_N"/>
    <property type="match status" value="1"/>
</dbReference>
<name>A0A9P8F7I5_AURME</name>
<keyword evidence="4" id="KW-1185">Reference proteome</keyword>
<dbReference type="AlphaFoldDB" id="A0A9P8F7I5"/>
<feature type="domain" description="Replication factor-A protein 1 N-terminal" evidence="1">
    <location>
        <begin position="8"/>
        <end position="82"/>
    </location>
</feature>
<comment type="caution">
    <text evidence="2">The sequence shown here is derived from an EMBL/GenBank/DDBJ whole genome shotgun (WGS) entry which is preliminary data.</text>
</comment>
<dbReference type="GO" id="GO:0003677">
    <property type="term" value="F:DNA binding"/>
    <property type="evidence" value="ECO:0007669"/>
    <property type="project" value="InterPro"/>
</dbReference>
<dbReference type="InterPro" id="IPR007199">
    <property type="entry name" value="Rep_factor-A_N"/>
</dbReference>
<dbReference type="Gene3D" id="2.40.50.140">
    <property type="entry name" value="Nucleic acid-binding proteins"/>
    <property type="match status" value="1"/>
</dbReference>
<dbReference type="SUPFAM" id="SSF50249">
    <property type="entry name" value="Nucleic acid-binding proteins"/>
    <property type="match status" value="1"/>
</dbReference>
<dbReference type="GO" id="GO:0005634">
    <property type="term" value="C:nucleus"/>
    <property type="evidence" value="ECO:0007669"/>
    <property type="project" value="InterPro"/>
</dbReference>
<evidence type="ECO:0000313" key="2">
    <source>
        <dbReference type="EMBL" id="KAG9942025.1"/>
    </source>
</evidence>
<feature type="non-terminal residue" evidence="2">
    <location>
        <position position="83"/>
    </location>
</feature>
<accession>A0A9P8F7I5</accession>
<organism evidence="2 4">
    <name type="scientific">Aureobasidium melanogenum</name>
    <name type="common">Aureobasidium pullulans var. melanogenum</name>
    <dbReference type="NCBI Taxonomy" id="46634"/>
    <lineage>
        <taxon>Eukaryota</taxon>
        <taxon>Fungi</taxon>
        <taxon>Dikarya</taxon>
        <taxon>Ascomycota</taxon>
        <taxon>Pezizomycotina</taxon>
        <taxon>Dothideomycetes</taxon>
        <taxon>Dothideomycetidae</taxon>
        <taxon>Dothideales</taxon>
        <taxon>Saccotheciaceae</taxon>
        <taxon>Aureobasidium</taxon>
    </lineage>
</organism>
<evidence type="ECO:0000313" key="4">
    <source>
        <dbReference type="Proteomes" id="UP000729357"/>
    </source>
</evidence>
<dbReference type="InterPro" id="IPR012340">
    <property type="entry name" value="NA-bd_OB-fold"/>
</dbReference>
<dbReference type="EMBL" id="JAHFXS010004577">
    <property type="protein sequence ID" value="KAG9953145.1"/>
    <property type="molecule type" value="Genomic_DNA"/>
</dbReference>
<sequence>MANPMDAITTGCLRRVFAGEQIIDPIVQCVQIKPMNNSATGVERFRVVFNDTVNFIQSMLAQQTNHIVHDGKLKKGSLVKLKS</sequence>
<reference evidence="2" key="2">
    <citation type="submission" date="2021-08" db="EMBL/GenBank/DDBJ databases">
        <authorList>
            <person name="Gostincar C."/>
            <person name="Sun X."/>
            <person name="Song Z."/>
            <person name="Gunde-Cimerman N."/>
        </authorList>
    </citation>
    <scope>NUCLEOTIDE SEQUENCE</scope>
    <source>
        <strain evidence="2">EXF-9298</strain>
    </source>
</reference>